<dbReference type="AlphaFoldDB" id="A0A081NI34"/>
<evidence type="ECO:0000313" key="2">
    <source>
        <dbReference type="Proteomes" id="UP000028073"/>
    </source>
</evidence>
<keyword evidence="2" id="KW-1185">Reference proteome</keyword>
<evidence type="ECO:0000313" key="1">
    <source>
        <dbReference type="EMBL" id="KEQ18107.1"/>
    </source>
</evidence>
<dbReference type="EMBL" id="JOKH01000002">
    <property type="protein sequence ID" value="KEQ18107.1"/>
    <property type="molecule type" value="Genomic_DNA"/>
</dbReference>
<protein>
    <submittedName>
        <fullName evidence="1">Uncharacterized protein</fullName>
    </submittedName>
</protein>
<comment type="caution">
    <text evidence="1">The sequence shown here is derived from an EMBL/GenBank/DDBJ whole genome shotgun (WGS) entry which is preliminary data.</text>
</comment>
<name>A0A081NI34_9GAMM</name>
<dbReference type="Proteomes" id="UP000028073">
    <property type="component" value="Unassembled WGS sequence"/>
</dbReference>
<dbReference type="STRING" id="1137799.GZ78_11095"/>
<sequence length="63" mass="7177">MEDGQFLTVRHHGPAECMRLGGLKRFMKRKPSTFSFEVVMHGACIRVADKKMRITQGNVKGKE</sequence>
<gene>
    <name evidence="1" type="ORF">GZ78_11095</name>
</gene>
<reference evidence="1 2" key="1">
    <citation type="submission" date="2014-06" db="EMBL/GenBank/DDBJ databases">
        <title>Whole Genome Sequences of Three Symbiotic Endozoicomonas Bacteria.</title>
        <authorList>
            <person name="Neave M.J."/>
            <person name="Apprill A."/>
            <person name="Voolstra C.R."/>
        </authorList>
    </citation>
    <scope>NUCLEOTIDE SEQUENCE [LARGE SCALE GENOMIC DNA]</scope>
    <source>
        <strain evidence="1 2">DSM 25634</strain>
    </source>
</reference>
<accession>A0A081NI34</accession>
<proteinExistence type="predicted"/>
<organism evidence="1 2">
    <name type="scientific">Endozoicomonas numazuensis</name>
    <dbReference type="NCBI Taxonomy" id="1137799"/>
    <lineage>
        <taxon>Bacteria</taxon>
        <taxon>Pseudomonadati</taxon>
        <taxon>Pseudomonadota</taxon>
        <taxon>Gammaproteobacteria</taxon>
        <taxon>Oceanospirillales</taxon>
        <taxon>Endozoicomonadaceae</taxon>
        <taxon>Endozoicomonas</taxon>
    </lineage>
</organism>